<evidence type="ECO:0000256" key="4">
    <source>
        <dbReference type="ARBA" id="ARBA00023136"/>
    </source>
</evidence>
<name>A0A382E4S3_9ZZZZ</name>
<feature type="transmembrane region" description="Helical" evidence="6">
    <location>
        <begin position="340"/>
        <end position="357"/>
    </location>
</feature>
<feature type="domain" description="O-antigen ligase-related" evidence="7">
    <location>
        <begin position="159"/>
        <end position="292"/>
    </location>
</feature>
<reference evidence="8" key="1">
    <citation type="submission" date="2018-05" db="EMBL/GenBank/DDBJ databases">
        <authorList>
            <person name="Lanie J.A."/>
            <person name="Ng W.-L."/>
            <person name="Kazmierczak K.M."/>
            <person name="Andrzejewski T.M."/>
            <person name="Davidsen T.M."/>
            <person name="Wayne K.J."/>
            <person name="Tettelin H."/>
            <person name="Glass J.I."/>
            <person name="Rusch D."/>
            <person name="Podicherti R."/>
            <person name="Tsui H.-C.T."/>
            <person name="Winkler M.E."/>
        </authorList>
    </citation>
    <scope>NUCLEOTIDE SEQUENCE</scope>
</reference>
<dbReference type="InterPro" id="IPR051533">
    <property type="entry name" value="WaaL-like"/>
</dbReference>
<evidence type="ECO:0000256" key="1">
    <source>
        <dbReference type="ARBA" id="ARBA00004141"/>
    </source>
</evidence>
<proteinExistence type="predicted"/>
<feature type="region of interest" description="Disordered" evidence="5">
    <location>
        <begin position="363"/>
        <end position="383"/>
    </location>
</feature>
<feature type="transmembrane region" description="Helical" evidence="6">
    <location>
        <begin position="128"/>
        <end position="145"/>
    </location>
</feature>
<keyword evidence="3 6" id="KW-1133">Transmembrane helix</keyword>
<protein>
    <recommendedName>
        <fullName evidence="7">O-antigen ligase-related domain-containing protein</fullName>
    </recommendedName>
</protein>
<evidence type="ECO:0000256" key="2">
    <source>
        <dbReference type="ARBA" id="ARBA00022692"/>
    </source>
</evidence>
<dbReference type="AlphaFoldDB" id="A0A382E4S3"/>
<feature type="transmembrane region" description="Helical" evidence="6">
    <location>
        <begin position="157"/>
        <end position="185"/>
    </location>
</feature>
<organism evidence="8">
    <name type="scientific">marine metagenome</name>
    <dbReference type="NCBI Taxonomy" id="408172"/>
    <lineage>
        <taxon>unclassified sequences</taxon>
        <taxon>metagenomes</taxon>
        <taxon>ecological metagenomes</taxon>
    </lineage>
</organism>
<evidence type="ECO:0000259" key="7">
    <source>
        <dbReference type="Pfam" id="PF04932"/>
    </source>
</evidence>
<evidence type="ECO:0000256" key="5">
    <source>
        <dbReference type="SAM" id="MobiDB-lite"/>
    </source>
</evidence>
<feature type="transmembrane region" description="Helical" evidence="6">
    <location>
        <begin position="37"/>
        <end position="57"/>
    </location>
</feature>
<keyword evidence="4 6" id="KW-0472">Membrane</keyword>
<feature type="transmembrane region" description="Helical" evidence="6">
    <location>
        <begin position="314"/>
        <end position="334"/>
    </location>
</feature>
<feature type="transmembrane region" description="Helical" evidence="6">
    <location>
        <begin position="191"/>
        <end position="210"/>
    </location>
</feature>
<gene>
    <name evidence="8" type="ORF">METZ01_LOCUS198263</name>
</gene>
<keyword evidence="2 6" id="KW-0812">Transmembrane</keyword>
<dbReference type="Pfam" id="PF04932">
    <property type="entry name" value="Wzy_C"/>
    <property type="match status" value="1"/>
</dbReference>
<evidence type="ECO:0000256" key="6">
    <source>
        <dbReference type="SAM" id="Phobius"/>
    </source>
</evidence>
<evidence type="ECO:0000313" key="8">
    <source>
        <dbReference type="EMBL" id="SVB45409.1"/>
    </source>
</evidence>
<dbReference type="PANTHER" id="PTHR37422:SF13">
    <property type="entry name" value="LIPOPOLYSACCHARIDE BIOSYNTHESIS PROTEIN PA4999-RELATED"/>
    <property type="match status" value="1"/>
</dbReference>
<feature type="transmembrane region" description="Helical" evidence="6">
    <location>
        <begin position="86"/>
        <end position="108"/>
    </location>
</feature>
<evidence type="ECO:0000256" key="3">
    <source>
        <dbReference type="ARBA" id="ARBA00022989"/>
    </source>
</evidence>
<dbReference type="InterPro" id="IPR007016">
    <property type="entry name" value="O-antigen_ligase-rel_domated"/>
</dbReference>
<comment type="subcellular location">
    <subcellularLocation>
        <location evidence="1">Membrane</location>
        <topology evidence="1">Multi-pass membrane protein</topology>
    </subcellularLocation>
</comment>
<dbReference type="EMBL" id="UINC01042580">
    <property type="protein sequence ID" value="SVB45409.1"/>
    <property type="molecule type" value="Genomic_DNA"/>
</dbReference>
<dbReference type="GO" id="GO:0016020">
    <property type="term" value="C:membrane"/>
    <property type="evidence" value="ECO:0007669"/>
    <property type="project" value="UniProtKB-SubCell"/>
</dbReference>
<dbReference type="PANTHER" id="PTHR37422">
    <property type="entry name" value="TEICHURONIC ACID BIOSYNTHESIS PROTEIN TUAE"/>
    <property type="match status" value="1"/>
</dbReference>
<feature type="transmembrane region" description="Helical" evidence="6">
    <location>
        <begin position="6"/>
        <end position="25"/>
    </location>
</feature>
<accession>A0A382E4S3</accession>
<sequence length="383" mass="41345">MQVSIAASGVLLTVTLMLLVGLLILKKERPEIPPIFWPLLVYALATMVSVVASLDPITSLQDSKEVLLFLVVPIVYRLARGRTASTLATIIISVGAATAVLGIVQYGILNYDHLGQRPQGSMGHYMTFSGLLMLVIGLAAARILFNTRDRAWASLVLPALGVALALTFTRSAWVGACVGVSLLFVLKDLRLLAAAPVIAAVFFILAPVSVTERVYSMFDLQDPTNRDRLAMARAGTRMVQDHPLTGVGPDMVQEVYVNYRDADAVNENNPHLHNVPLQIAAERGLPALGAWIWFVVVSVRELIRGFRRPESRTLAAGGLAATGAMLAAGMIEYNFGDSEFLMLFLVLLTLPAAAAYSPKESVSIPRGSARHQSSFRQDPALEA</sequence>